<keyword evidence="2" id="KW-1185">Reference proteome</keyword>
<dbReference type="PATRIC" id="fig|1003195.11.peg.5198"/>
<dbReference type="AlphaFoldDB" id="F8K0B7"/>
<dbReference type="Proteomes" id="UP000007842">
    <property type="component" value="Chromosome"/>
</dbReference>
<organism evidence="1 2">
    <name type="scientific">Streptantibioticus cattleyicolor (strain ATCC 35852 / DSM 46488 / JCM 4925 / NBRC 14057 / NRRL 8057)</name>
    <name type="common">Streptomyces cattleya</name>
    <dbReference type="NCBI Taxonomy" id="1003195"/>
    <lineage>
        <taxon>Bacteria</taxon>
        <taxon>Bacillati</taxon>
        <taxon>Actinomycetota</taxon>
        <taxon>Actinomycetes</taxon>
        <taxon>Kitasatosporales</taxon>
        <taxon>Streptomycetaceae</taxon>
        <taxon>Streptantibioticus</taxon>
    </lineage>
</organism>
<name>F8K0B7_STREN</name>
<dbReference type="EMBL" id="CP003219">
    <property type="protein sequence ID" value="AEW96098.1"/>
    <property type="molecule type" value="Genomic_DNA"/>
</dbReference>
<dbReference type="HOGENOM" id="CLU_2248521_0_0_11"/>
<evidence type="ECO:0000313" key="1">
    <source>
        <dbReference type="EMBL" id="AEW96098.1"/>
    </source>
</evidence>
<accession>F8K0B7</accession>
<dbReference type="OrthoDB" id="4293314at2"/>
<gene>
    <name evidence="1" type="ordered locus">SCATT_37270</name>
</gene>
<accession>G8X2W6</accession>
<protein>
    <submittedName>
        <fullName evidence="1">Uncharacterized protein</fullName>
    </submittedName>
</protein>
<reference evidence="2" key="1">
    <citation type="submission" date="2011-12" db="EMBL/GenBank/DDBJ databases">
        <title>Complete genome sequence of Streptomyces cattleya strain DSM 46488.</title>
        <authorList>
            <person name="Ou H.-Y."/>
            <person name="Li P."/>
            <person name="Zhao C."/>
            <person name="O'Hagan D."/>
            <person name="Deng Z."/>
        </authorList>
    </citation>
    <scope>NUCLEOTIDE SEQUENCE [LARGE SCALE GENOMIC DNA]</scope>
    <source>
        <strain evidence="2">ATCC 35852 / DSM 46488 / JCM 4925 / NBRC 14057 / NRRL 8057</strain>
    </source>
</reference>
<evidence type="ECO:0000313" key="2">
    <source>
        <dbReference type="Proteomes" id="UP000007842"/>
    </source>
</evidence>
<dbReference type="STRING" id="1003195.SCATT_37270"/>
<dbReference type="KEGG" id="scy:SCATT_37270"/>
<dbReference type="KEGG" id="sct:SCAT_3741"/>
<proteinExistence type="predicted"/>
<sequence length="104" mass="10978">MLGTVPVPGRSGGDPDLWAAATTHLPVTEAARADGPPRWFICAGAGSRITRAPRTLDVRVVAWSLTNGRGFTLNGTYFGHDNGHIGRLCFGEPTLTARAHAVLT</sequence>